<dbReference type="Proteomes" id="UP000550354">
    <property type="component" value="Unassembled WGS sequence"/>
</dbReference>
<sequence length="180" mass="19616">MGTQFFVDETKAKGYVVVAVACPDAALSVSRRALAKLVLPGQRALHMKNESARRRSQIAGAVCDLRHVGVRAWVLDAGRGPESELSRRERALRALVVRAAPEGAAHLILDLDLDETLVARDARALSAAVREARAPSVTYSHQSLRAQPLLALPDVIAWCWARGGDWRRRVGPIVNDARTV</sequence>
<evidence type="ECO:0000313" key="1">
    <source>
        <dbReference type="EMBL" id="MBA4608643.1"/>
    </source>
</evidence>
<dbReference type="EMBL" id="JACEOG010000001">
    <property type="protein sequence ID" value="MBA4608643.1"/>
    <property type="molecule type" value="Genomic_DNA"/>
</dbReference>
<dbReference type="RefSeq" id="WP_181755426.1">
    <property type="nucleotide sequence ID" value="NZ_JACEOG010000001.1"/>
</dbReference>
<accession>A0A838XNU6</accession>
<evidence type="ECO:0000313" key="2">
    <source>
        <dbReference type="Proteomes" id="UP000550354"/>
    </source>
</evidence>
<dbReference type="AlphaFoldDB" id="A0A838XNU6"/>
<proteinExistence type="predicted"/>
<protein>
    <recommendedName>
        <fullName evidence="3">DUF3800 domain-containing protein</fullName>
    </recommendedName>
</protein>
<keyword evidence="2" id="KW-1185">Reference proteome</keyword>
<comment type="caution">
    <text evidence="1">The sequence shown here is derived from an EMBL/GenBank/DDBJ whole genome shotgun (WGS) entry which is preliminary data.</text>
</comment>
<reference evidence="1 2" key="1">
    <citation type="submission" date="2020-07" db="EMBL/GenBank/DDBJ databases">
        <title>Draft genome and description of Aeromicrobium phoceense strain Marseille-Q0843 isolated from healthy skin swab.</title>
        <authorList>
            <person name="Boxberger M."/>
            <person name="La Scola B."/>
        </authorList>
    </citation>
    <scope>NUCLEOTIDE SEQUENCE [LARGE SCALE GENOMIC DNA]</scope>
    <source>
        <strain evidence="1 2">Marseille-Q0843</strain>
    </source>
</reference>
<gene>
    <name evidence="1" type="ORF">H1W00_09165</name>
</gene>
<organism evidence="1 2">
    <name type="scientific">Aeromicrobium phoceense</name>
    <dbReference type="NCBI Taxonomy" id="2754045"/>
    <lineage>
        <taxon>Bacteria</taxon>
        <taxon>Bacillati</taxon>
        <taxon>Actinomycetota</taxon>
        <taxon>Actinomycetes</taxon>
        <taxon>Propionibacteriales</taxon>
        <taxon>Nocardioidaceae</taxon>
        <taxon>Aeromicrobium</taxon>
    </lineage>
</organism>
<evidence type="ECO:0008006" key="3">
    <source>
        <dbReference type="Google" id="ProtNLM"/>
    </source>
</evidence>
<name>A0A838XNU6_9ACTN</name>